<dbReference type="OrthoDB" id="5115449at2"/>
<gene>
    <name evidence="1" type="ORF">E3T27_13275</name>
</gene>
<dbReference type="AlphaFoldDB" id="A0A4R8ZDV8"/>
<keyword evidence="2" id="KW-1185">Reference proteome</keyword>
<reference evidence="1 2" key="1">
    <citation type="submission" date="2019-03" db="EMBL/GenBank/DDBJ databases">
        <title>Genomics of glacier-inhabiting Cryobacterium strains.</title>
        <authorList>
            <person name="Liu Q."/>
            <person name="Xin Y.-H."/>
        </authorList>
    </citation>
    <scope>NUCLEOTIDE SEQUENCE [LARGE SCALE GENOMIC DNA]</scope>
    <source>
        <strain evidence="1 2">TMT1-1</strain>
    </source>
</reference>
<sequence>MSGSQLMSETAIEQPRSSVDFAEGTDAAVVFLSDALATAPELSTSEIEACSNVTARYSWGGTALVLDVWEPAGFVVTFNEPSFNGVALKSSGNFAVGDNAQAFFDALPREQAVDEYNDGSGPFVYDKVADASPWGESNAYGGVARLVTGGEVVSIVAPDTTRAFYC</sequence>
<organism evidence="1 2">
    <name type="scientific">Cryobacterium lyxosi</name>
    <dbReference type="NCBI Taxonomy" id="1259228"/>
    <lineage>
        <taxon>Bacteria</taxon>
        <taxon>Bacillati</taxon>
        <taxon>Actinomycetota</taxon>
        <taxon>Actinomycetes</taxon>
        <taxon>Micrococcales</taxon>
        <taxon>Microbacteriaceae</taxon>
        <taxon>Cryobacterium</taxon>
    </lineage>
</organism>
<proteinExistence type="predicted"/>
<evidence type="ECO:0000313" key="2">
    <source>
        <dbReference type="Proteomes" id="UP000298424"/>
    </source>
</evidence>
<dbReference type="EMBL" id="SOGT01000014">
    <property type="protein sequence ID" value="TFD24603.1"/>
    <property type="molecule type" value="Genomic_DNA"/>
</dbReference>
<dbReference type="Proteomes" id="UP000298424">
    <property type="component" value="Unassembled WGS sequence"/>
</dbReference>
<comment type="caution">
    <text evidence="1">The sequence shown here is derived from an EMBL/GenBank/DDBJ whole genome shotgun (WGS) entry which is preliminary data.</text>
</comment>
<dbReference type="RefSeq" id="WP_104197072.1">
    <property type="nucleotide sequence ID" value="NZ_SOGT01000014.1"/>
</dbReference>
<name>A0A4R8ZDV8_9MICO</name>
<evidence type="ECO:0000313" key="1">
    <source>
        <dbReference type="EMBL" id="TFD24603.1"/>
    </source>
</evidence>
<protein>
    <submittedName>
        <fullName evidence="1">Uncharacterized protein</fullName>
    </submittedName>
</protein>
<accession>A0A4R8ZDV8</accession>